<dbReference type="InterPro" id="IPR045249">
    <property type="entry name" value="HARBI1-like"/>
</dbReference>
<sequence length="355" mass="41141">MEIFMAAALILEEEDDEETFERNQIMRVTRMLLRDALDPFSVSDSQFRKLYRLTKDASRMLIAQLVPFMPQISRKTAISHELQILASLNFFASGSYQRRTGQDFFTCMSQTSLSRSLHATVNALNCIIDDWICFPVTADRIQRIKQEFFRNGGFPGVIGAIDETHVAIFPPEIEREHLFINRKLYHSLNVLVICDSNCEILAVNSAHGGRTHDARVLRSSRVFTHLEQRHREGDSAYPLLPFLLTPKLNQVEGTPGARYTDHHVRTRVTIERCFGILKGRWRCLRKERALHYSPQFAALIVNACCILHNMAIRWRIPNDERYLDEIDIEPPIPYNIAEETGEQTQTRVIQWYFTN</sequence>
<feature type="domain" description="DDE Tnp4" evidence="8">
    <location>
        <begin position="161"/>
        <end position="309"/>
    </location>
</feature>
<proteinExistence type="inferred from homology"/>
<dbReference type="GO" id="GO:0046872">
    <property type="term" value="F:metal ion binding"/>
    <property type="evidence" value="ECO:0007669"/>
    <property type="project" value="UniProtKB-KW"/>
</dbReference>
<dbReference type="GO" id="GO:0004518">
    <property type="term" value="F:nuclease activity"/>
    <property type="evidence" value="ECO:0007669"/>
    <property type="project" value="UniProtKB-KW"/>
</dbReference>
<dbReference type="GO" id="GO:0016787">
    <property type="term" value="F:hydrolase activity"/>
    <property type="evidence" value="ECO:0007669"/>
    <property type="project" value="UniProtKB-KW"/>
</dbReference>
<comment type="subcellular location">
    <subcellularLocation>
        <location evidence="2">Nucleus</location>
    </subcellularLocation>
</comment>
<keyword evidence="5" id="KW-0479">Metal-binding</keyword>
<dbReference type="EMBL" id="OZ034835">
    <property type="protein sequence ID" value="CAL1677383.1"/>
    <property type="molecule type" value="Genomic_DNA"/>
</dbReference>
<dbReference type="GO" id="GO:0005634">
    <property type="term" value="C:nucleus"/>
    <property type="evidence" value="ECO:0007669"/>
    <property type="project" value="UniProtKB-SubCell"/>
</dbReference>
<comment type="cofactor">
    <cofactor evidence="1">
        <name>a divalent metal cation</name>
        <dbReference type="ChEBI" id="CHEBI:60240"/>
    </cofactor>
</comment>
<evidence type="ECO:0000256" key="6">
    <source>
        <dbReference type="ARBA" id="ARBA00022801"/>
    </source>
</evidence>
<dbReference type="Proteomes" id="UP001497644">
    <property type="component" value="Chromosome 12"/>
</dbReference>
<gene>
    <name evidence="9" type="ORF">LPLAT_LOCUS3393</name>
</gene>
<evidence type="ECO:0000259" key="8">
    <source>
        <dbReference type="Pfam" id="PF13359"/>
    </source>
</evidence>
<evidence type="ECO:0000313" key="9">
    <source>
        <dbReference type="EMBL" id="CAL1677383.1"/>
    </source>
</evidence>
<dbReference type="PANTHER" id="PTHR22930:SF85">
    <property type="entry name" value="GH03217P-RELATED"/>
    <property type="match status" value="1"/>
</dbReference>
<dbReference type="Pfam" id="PF13359">
    <property type="entry name" value="DDE_Tnp_4"/>
    <property type="match status" value="1"/>
</dbReference>
<dbReference type="AlphaFoldDB" id="A0AAV2NB84"/>
<evidence type="ECO:0000256" key="5">
    <source>
        <dbReference type="ARBA" id="ARBA00022723"/>
    </source>
</evidence>
<evidence type="ECO:0000256" key="7">
    <source>
        <dbReference type="ARBA" id="ARBA00023242"/>
    </source>
</evidence>
<evidence type="ECO:0000256" key="3">
    <source>
        <dbReference type="ARBA" id="ARBA00006958"/>
    </source>
</evidence>
<keyword evidence="6" id="KW-0378">Hydrolase</keyword>
<evidence type="ECO:0000313" key="10">
    <source>
        <dbReference type="Proteomes" id="UP001497644"/>
    </source>
</evidence>
<organism evidence="9 10">
    <name type="scientific">Lasius platythorax</name>
    <dbReference type="NCBI Taxonomy" id="488582"/>
    <lineage>
        <taxon>Eukaryota</taxon>
        <taxon>Metazoa</taxon>
        <taxon>Ecdysozoa</taxon>
        <taxon>Arthropoda</taxon>
        <taxon>Hexapoda</taxon>
        <taxon>Insecta</taxon>
        <taxon>Pterygota</taxon>
        <taxon>Neoptera</taxon>
        <taxon>Endopterygota</taxon>
        <taxon>Hymenoptera</taxon>
        <taxon>Apocrita</taxon>
        <taxon>Aculeata</taxon>
        <taxon>Formicoidea</taxon>
        <taxon>Formicidae</taxon>
        <taxon>Formicinae</taxon>
        <taxon>Lasius</taxon>
        <taxon>Lasius</taxon>
    </lineage>
</organism>
<dbReference type="InterPro" id="IPR027806">
    <property type="entry name" value="HARBI1_dom"/>
</dbReference>
<keyword evidence="7" id="KW-0539">Nucleus</keyword>
<dbReference type="PANTHER" id="PTHR22930">
    <property type="match status" value="1"/>
</dbReference>
<evidence type="ECO:0000256" key="4">
    <source>
        <dbReference type="ARBA" id="ARBA00022722"/>
    </source>
</evidence>
<protein>
    <recommendedName>
        <fullName evidence="8">DDE Tnp4 domain-containing protein</fullName>
    </recommendedName>
</protein>
<accession>A0AAV2NB84</accession>
<evidence type="ECO:0000256" key="2">
    <source>
        <dbReference type="ARBA" id="ARBA00004123"/>
    </source>
</evidence>
<reference evidence="9" key="1">
    <citation type="submission" date="2024-04" db="EMBL/GenBank/DDBJ databases">
        <authorList>
            <consortium name="Molecular Ecology Group"/>
        </authorList>
    </citation>
    <scope>NUCLEOTIDE SEQUENCE</scope>
</reference>
<name>A0AAV2NB84_9HYME</name>
<keyword evidence="10" id="KW-1185">Reference proteome</keyword>
<evidence type="ECO:0000256" key="1">
    <source>
        <dbReference type="ARBA" id="ARBA00001968"/>
    </source>
</evidence>
<comment type="similarity">
    <text evidence="3">Belongs to the HARBI1 family.</text>
</comment>
<keyword evidence="4" id="KW-0540">Nuclease</keyword>